<evidence type="ECO:0000256" key="1">
    <source>
        <dbReference type="SAM" id="MobiDB-lite"/>
    </source>
</evidence>
<organism evidence="4 5">
    <name type="scientific">Apilactobacillus bombintestini</name>
    <dbReference type="NCBI Taxonomy" id="2419772"/>
    <lineage>
        <taxon>Bacteria</taxon>
        <taxon>Bacillati</taxon>
        <taxon>Bacillota</taxon>
        <taxon>Bacilli</taxon>
        <taxon>Lactobacillales</taxon>
        <taxon>Lactobacillaceae</taxon>
        <taxon>Apilactobacillus</taxon>
    </lineage>
</organism>
<name>A0A387AR64_9LACO</name>
<dbReference type="Pfam" id="PF22125">
    <property type="entry name" value="Lreu_0056_like"/>
    <property type="match status" value="1"/>
</dbReference>
<proteinExistence type="predicted"/>
<evidence type="ECO:0000313" key="5">
    <source>
        <dbReference type="Proteomes" id="UP000272003"/>
    </source>
</evidence>
<dbReference type="AlphaFoldDB" id="A0A387AR64"/>
<dbReference type="Proteomes" id="UP000272003">
    <property type="component" value="Chromosome"/>
</dbReference>
<sequence>MLKKRICIIGLASLISMMLVGCGNSKAAHHSDKPYGAGQTSKKVSSGSNSSTISNEANSSNDNNSSTISNGASSSNDDNSSNSTSNVELDDKTLGVLANEYKNDLNANASGKKGNTDQYSDYTSVKKPNPKDSEFLYDFFYMDKSSNREDTDNHQYNRLTRNGDGTADTMFKVDGSDVTIKYQDMAHAGNKTVAETPFTSKTVSKAYLINTYYKTSAQRVHVDNYAKSILNEDEYSKHSNS</sequence>
<evidence type="ECO:0000313" key="4">
    <source>
        <dbReference type="EMBL" id="AYF92118.1"/>
    </source>
</evidence>
<reference evidence="4 5" key="1">
    <citation type="submission" date="2018-09" db="EMBL/GenBank/DDBJ databases">
        <title>Genome sequencing of strain BHWM-4.</title>
        <authorList>
            <person name="Heo J."/>
            <person name="Kim S.-J."/>
            <person name="Kwon S.-W."/>
        </authorList>
    </citation>
    <scope>NUCLEOTIDE SEQUENCE [LARGE SCALE GENOMIC DNA]</scope>
    <source>
        <strain evidence="4 5">BHWM-4</strain>
    </source>
</reference>
<protein>
    <recommendedName>
        <fullName evidence="3">Lreu-0056-like domain-containing protein</fullName>
    </recommendedName>
</protein>
<keyword evidence="2" id="KW-0732">Signal</keyword>
<gene>
    <name evidence="4" type="ORF">D7I45_00750</name>
</gene>
<dbReference type="PROSITE" id="PS51257">
    <property type="entry name" value="PROKAR_LIPOPROTEIN"/>
    <property type="match status" value="1"/>
</dbReference>
<evidence type="ECO:0000256" key="2">
    <source>
        <dbReference type="SAM" id="SignalP"/>
    </source>
</evidence>
<feature type="region of interest" description="Disordered" evidence="1">
    <location>
        <begin position="26"/>
        <end position="90"/>
    </location>
</feature>
<feature type="domain" description="Lreu-0056-like" evidence="3">
    <location>
        <begin position="139"/>
        <end position="229"/>
    </location>
</feature>
<evidence type="ECO:0000259" key="3">
    <source>
        <dbReference type="Pfam" id="PF22125"/>
    </source>
</evidence>
<keyword evidence="5" id="KW-1185">Reference proteome</keyword>
<dbReference type="OrthoDB" id="2325403at2"/>
<dbReference type="KEGG" id="abom:D7I45_00750"/>
<feature type="chain" id="PRO_5017205967" description="Lreu-0056-like domain-containing protein" evidence="2">
    <location>
        <begin position="28"/>
        <end position="241"/>
    </location>
</feature>
<accession>A0A387AR64</accession>
<feature type="region of interest" description="Disordered" evidence="1">
    <location>
        <begin position="105"/>
        <end position="127"/>
    </location>
</feature>
<dbReference type="EMBL" id="CP032626">
    <property type="protein sequence ID" value="AYF92118.1"/>
    <property type="molecule type" value="Genomic_DNA"/>
</dbReference>
<dbReference type="InterPro" id="IPR054365">
    <property type="entry name" value="Lreu_0056-like"/>
</dbReference>
<dbReference type="Gene3D" id="3.30.1460.60">
    <property type="match status" value="1"/>
</dbReference>
<feature type="compositionally biased region" description="Low complexity" evidence="1">
    <location>
        <begin position="40"/>
        <end position="86"/>
    </location>
</feature>
<feature type="signal peptide" evidence="2">
    <location>
        <begin position="1"/>
        <end position="27"/>
    </location>
</feature>